<dbReference type="PANTHER" id="PTHR39555">
    <property type="entry name" value="FIMBRIAL ASSEMBLY PROTEIN PILO-LIKE PROTEIN-RELATED"/>
    <property type="match status" value="1"/>
</dbReference>
<name>A0A2J6WNM2_9BACT</name>
<dbReference type="RefSeq" id="WP_424606281.1">
    <property type="nucleotide sequence ID" value="NZ_JBNAVA010000014.1"/>
</dbReference>
<dbReference type="Pfam" id="PF04350">
    <property type="entry name" value="PilO"/>
    <property type="match status" value="1"/>
</dbReference>
<dbReference type="GO" id="GO:0043683">
    <property type="term" value="P:type IV pilus assembly"/>
    <property type="evidence" value="ECO:0007669"/>
    <property type="project" value="InterPro"/>
</dbReference>
<dbReference type="Proteomes" id="UP000242881">
    <property type="component" value="Unassembled WGS sequence"/>
</dbReference>
<dbReference type="EMBL" id="PNIN01000030">
    <property type="protein sequence ID" value="PMP72003.1"/>
    <property type="molecule type" value="Genomic_DNA"/>
</dbReference>
<comment type="caution">
    <text evidence="3">The sequence shown here is derived from an EMBL/GenBank/DDBJ whole genome shotgun (WGS) entry which is preliminary data.</text>
</comment>
<gene>
    <name evidence="3" type="ORF">C0187_02685</name>
</gene>
<evidence type="ECO:0000256" key="2">
    <source>
        <dbReference type="SAM" id="Phobius"/>
    </source>
</evidence>
<accession>A0A2J6WNM2</accession>
<sequence>MGFIDKFGKINRIYRYVGYLLILMIIGASYYFMFYTSQAEELDKTKKEHERLVAEIDRIRPKVLNYEQFKQEVEILNRQFSMLLEVLPNEKSYNLIYDQLVDIAEKNGLKVTLFQPTNETSIDDFHAKVNFNMNVEGGYLEFVNFLHSISFINRVINLNNFTVVPKKNPDGSVAIAVNMSMNSYMFKQATGQSEKDTNSNKKAGDKK</sequence>
<evidence type="ECO:0008006" key="5">
    <source>
        <dbReference type="Google" id="ProtNLM"/>
    </source>
</evidence>
<keyword evidence="2" id="KW-0812">Transmembrane</keyword>
<dbReference type="InterPro" id="IPR007445">
    <property type="entry name" value="PilO"/>
</dbReference>
<dbReference type="Gene3D" id="3.30.70.60">
    <property type="match status" value="1"/>
</dbReference>
<reference evidence="3 4" key="1">
    <citation type="submission" date="2018-01" db="EMBL/GenBank/DDBJ databases">
        <title>Metagenomic assembled genomes from two thermal pools in the Uzon Caldera, Kamchatka, Russia.</title>
        <authorList>
            <person name="Wilkins L."/>
            <person name="Ettinger C."/>
        </authorList>
    </citation>
    <scope>NUCLEOTIDE SEQUENCE [LARGE SCALE GENOMIC DNA]</scope>
    <source>
        <strain evidence="3">ZAV-05</strain>
    </source>
</reference>
<evidence type="ECO:0000313" key="4">
    <source>
        <dbReference type="Proteomes" id="UP000242881"/>
    </source>
</evidence>
<proteinExistence type="predicted"/>
<feature type="compositionally biased region" description="Basic and acidic residues" evidence="1">
    <location>
        <begin position="193"/>
        <end position="207"/>
    </location>
</feature>
<feature type="region of interest" description="Disordered" evidence="1">
    <location>
        <begin position="188"/>
        <end position="207"/>
    </location>
</feature>
<protein>
    <recommendedName>
        <fullName evidence="5">Pilus assembly protein PilO</fullName>
    </recommendedName>
</protein>
<dbReference type="AlphaFoldDB" id="A0A2J6WNM2"/>
<dbReference type="PANTHER" id="PTHR39555:SF1">
    <property type="entry name" value="TYPE IV PILUS INNER MEMBRANE COMPONENT PILO"/>
    <property type="match status" value="1"/>
</dbReference>
<keyword evidence="2" id="KW-0472">Membrane</keyword>
<evidence type="ECO:0000256" key="1">
    <source>
        <dbReference type="SAM" id="MobiDB-lite"/>
    </source>
</evidence>
<organism evidence="3 4">
    <name type="scientific">Calditerrivibrio nitroreducens</name>
    <dbReference type="NCBI Taxonomy" id="477976"/>
    <lineage>
        <taxon>Bacteria</taxon>
        <taxon>Pseudomonadati</taxon>
        <taxon>Deferribacterota</taxon>
        <taxon>Deferribacteres</taxon>
        <taxon>Deferribacterales</taxon>
        <taxon>Calditerrivibrionaceae</taxon>
    </lineage>
</organism>
<evidence type="ECO:0000313" key="3">
    <source>
        <dbReference type="EMBL" id="PMP72003.1"/>
    </source>
</evidence>
<keyword evidence="2" id="KW-1133">Transmembrane helix</keyword>
<feature type="transmembrane region" description="Helical" evidence="2">
    <location>
        <begin position="16"/>
        <end position="35"/>
    </location>
</feature>
<dbReference type="InterPro" id="IPR014717">
    <property type="entry name" value="Transl_elong_EF1B/ribsomal_bS6"/>
</dbReference>
<dbReference type="GO" id="GO:0043107">
    <property type="term" value="P:type IV pilus-dependent motility"/>
    <property type="evidence" value="ECO:0007669"/>
    <property type="project" value="InterPro"/>
</dbReference>